<evidence type="ECO:0000313" key="3">
    <source>
        <dbReference type="EMBL" id="MCV9926558.1"/>
    </source>
</evidence>
<keyword evidence="4" id="KW-1185">Reference proteome</keyword>
<evidence type="ECO:0000256" key="1">
    <source>
        <dbReference type="ARBA" id="ARBA00023002"/>
    </source>
</evidence>
<dbReference type="RefSeq" id="WP_264204749.1">
    <property type="nucleotide sequence ID" value="NZ_JAOZEW010000002.1"/>
</dbReference>
<dbReference type="InterPro" id="IPR036291">
    <property type="entry name" value="NAD(P)-bd_dom_sf"/>
</dbReference>
<dbReference type="Pfam" id="PF01073">
    <property type="entry name" value="3Beta_HSD"/>
    <property type="match status" value="1"/>
</dbReference>
<dbReference type="EMBL" id="JAOZEW010000002">
    <property type="protein sequence ID" value="MCV9926558.1"/>
    <property type="molecule type" value="Genomic_DNA"/>
</dbReference>
<sequence>MEDSNKIVLVTGGSGFVGIHCVLQLLQKGYSVRTTIPSVVRKDQVIAMLKKGGITNFDNLSFIVTDLTSDQNWDEAVKDCYYILHVVSPIFLRVPKHEDGIIKPAVEGTLRVLKAARNAGVKRVVMTSNFSAVGYSHKDKTTLITEADWTDPNEKGLSIFNKSKVLAEKAAWDFIEKEGGTLELSVINPMGIFGPSLNPILSSGFQLFKGLIDGSAKSIPNINFYIVDVRDLADLHIRAMTNPAANGQRFLALGGENISLLEISKLLKIKMPEVTKHATSKTRPDWIVHLKALFNEREKTIASLVGVYHNASNEKAKKLLGWNPRSNEEAILATTKSILEFGHLKTN</sequence>
<dbReference type="Gene3D" id="3.40.50.720">
    <property type="entry name" value="NAD(P)-binding Rossmann-like Domain"/>
    <property type="match status" value="1"/>
</dbReference>
<keyword evidence="1" id="KW-0560">Oxidoreductase</keyword>
<accession>A0A9X2ZF68</accession>
<name>A0A9X2ZF68_9FLAO</name>
<evidence type="ECO:0000259" key="2">
    <source>
        <dbReference type="Pfam" id="PF01073"/>
    </source>
</evidence>
<dbReference type="PANTHER" id="PTHR10366">
    <property type="entry name" value="NAD DEPENDENT EPIMERASE/DEHYDRATASE"/>
    <property type="match status" value="1"/>
</dbReference>
<feature type="domain" description="3-beta hydroxysteroid dehydrogenase/isomerase" evidence="2">
    <location>
        <begin position="9"/>
        <end position="240"/>
    </location>
</feature>
<protein>
    <submittedName>
        <fullName evidence="3">Aldehyde reductase</fullName>
    </submittedName>
</protein>
<dbReference type="CDD" id="cd05227">
    <property type="entry name" value="AR_SDR_e"/>
    <property type="match status" value="1"/>
</dbReference>
<dbReference type="FunFam" id="3.40.50.720:FF:000336">
    <property type="entry name" value="Aldehyde reductase"/>
    <property type="match status" value="1"/>
</dbReference>
<gene>
    <name evidence="3" type="ORF">OIU83_02785</name>
</gene>
<dbReference type="Proteomes" id="UP001151079">
    <property type="component" value="Unassembled WGS sequence"/>
</dbReference>
<reference evidence="3" key="1">
    <citation type="submission" date="2022-10" db="EMBL/GenBank/DDBJ databases">
        <title>Two novel species of Flavobacterium.</title>
        <authorList>
            <person name="Liu Q."/>
            <person name="Xin Y.-H."/>
        </authorList>
    </citation>
    <scope>NUCLEOTIDE SEQUENCE</scope>
    <source>
        <strain evidence="3">LS1R49</strain>
    </source>
</reference>
<dbReference type="InterPro" id="IPR050425">
    <property type="entry name" value="NAD(P)_dehydrat-like"/>
</dbReference>
<dbReference type="GO" id="GO:0016616">
    <property type="term" value="F:oxidoreductase activity, acting on the CH-OH group of donors, NAD or NADP as acceptor"/>
    <property type="evidence" value="ECO:0007669"/>
    <property type="project" value="InterPro"/>
</dbReference>
<comment type="caution">
    <text evidence="3">The sequence shown here is derived from an EMBL/GenBank/DDBJ whole genome shotgun (WGS) entry which is preliminary data.</text>
</comment>
<proteinExistence type="predicted"/>
<evidence type="ECO:0000313" key="4">
    <source>
        <dbReference type="Proteomes" id="UP001151079"/>
    </source>
</evidence>
<dbReference type="AlphaFoldDB" id="A0A9X2ZF68"/>
<dbReference type="PANTHER" id="PTHR10366:SF564">
    <property type="entry name" value="STEROL-4-ALPHA-CARBOXYLATE 3-DEHYDROGENASE, DECARBOXYLATING"/>
    <property type="match status" value="1"/>
</dbReference>
<dbReference type="GO" id="GO:0006694">
    <property type="term" value="P:steroid biosynthetic process"/>
    <property type="evidence" value="ECO:0007669"/>
    <property type="project" value="InterPro"/>
</dbReference>
<dbReference type="InterPro" id="IPR002225">
    <property type="entry name" value="3Beta_OHSteriod_DH/Estase"/>
</dbReference>
<organism evidence="3 4">
    <name type="scientific">Flavobacterium shii</name>
    <dbReference type="NCBI Taxonomy" id="2987687"/>
    <lineage>
        <taxon>Bacteria</taxon>
        <taxon>Pseudomonadati</taxon>
        <taxon>Bacteroidota</taxon>
        <taxon>Flavobacteriia</taxon>
        <taxon>Flavobacteriales</taxon>
        <taxon>Flavobacteriaceae</taxon>
        <taxon>Flavobacterium</taxon>
    </lineage>
</organism>
<dbReference type="SUPFAM" id="SSF51735">
    <property type="entry name" value="NAD(P)-binding Rossmann-fold domains"/>
    <property type="match status" value="1"/>
</dbReference>